<accession>A0A1E1JT56</accession>
<dbReference type="Proteomes" id="UP000178129">
    <property type="component" value="Unassembled WGS sequence"/>
</dbReference>
<reference evidence="5" key="1">
    <citation type="submission" date="2016-03" db="EMBL/GenBank/DDBJ databases">
        <authorList>
            <person name="Ploux O."/>
        </authorList>
    </citation>
    <scope>NUCLEOTIDE SEQUENCE [LARGE SCALE GENOMIC DNA]</scope>
    <source>
        <strain evidence="5">UK7</strain>
    </source>
</reference>
<evidence type="ECO:0000313" key="5">
    <source>
        <dbReference type="Proteomes" id="UP000178129"/>
    </source>
</evidence>
<keyword evidence="2" id="KW-0012">Acyltransferase</keyword>
<proteinExistence type="predicted"/>
<dbReference type="CDD" id="cd04301">
    <property type="entry name" value="NAT_SF"/>
    <property type="match status" value="1"/>
</dbReference>
<evidence type="ECO:0000256" key="1">
    <source>
        <dbReference type="ARBA" id="ARBA00022679"/>
    </source>
</evidence>
<keyword evidence="5" id="KW-1185">Reference proteome</keyword>
<dbReference type="EMBL" id="FJUW01000002">
    <property type="protein sequence ID" value="CZS88882.1"/>
    <property type="molecule type" value="Genomic_DNA"/>
</dbReference>
<feature type="domain" description="N-acetyltransferase" evidence="3">
    <location>
        <begin position="28"/>
        <end position="181"/>
    </location>
</feature>
<protein>
    <submittedName>
        <fullName evidence="4">Related to GNAT family acetyltransferase</fullName>
    </submittedName>
</protein>
<sequence length="195" mass="21892">MDSLTILAMAAEAVQRSESLELEREREFTIRRPRTSDIPLLAQVEHSAAQIYRTAGMDSLADGATLDPYILITIANAGYLLIAANRFDEPIGFLGGNYLSGNFHIIELSVAREYQGRGIGSALVTTMSQQVRLEGYRSITLTTFKDLPWNAPWYAKLGFEEVKAQDMGKEFEKLVDSEARHGLDPKRRCVMRMVF</sequence>
<dbReference type="InterPro" id="IPR000182">
    <property type="entry name" value="GNAT_dom"/>
</dbReference>
<evidence type="ECO:0000259" key="3">
    <source>
        <dbReference type="PROSITE" id="PS51186"/>
    </source>
</evidence>
<dbReference type="InParanoid" id="A0A1E1JT56"/>
<dbReference type="PANTHER" id="PTHR43800">
    <property type="entry name" value="PEPTIDYL-LYSINE N-ACETYLTRANSFERASE YJAB"/>
    <property type="match status" value="1"/>
</dbReference>
<dbReference type="SUPFAM" id="SSF55729">
    <property type="entry name" value="Acyl-CoA N-acyltransferases (Nat)"/>
    <property type="match status" value="1"/>
</dbReference>
<dbReference type="STRING" id="914237.A0A1E1JT56"/>
<dbReference type="InterPro" id="IPR016181">
    <property type="entry name" value="Acyl_CoA_acyltransferase"/>
</dbReference>
<evidence type="ECO:0000313" key="4">
    <source>
        <dbReference type="EMBL" id="CZS88882.1"/>
    </source>
</evidence>
<name>A0A1E1JT56_9HELO</name>
<dbReference type="Gene3D" id="3.40.630.30">
    <property type="match status" value="1"/>
</dbReference>
<dbReference type="AlphaFoldDB" id="A0A1E1JT56"/>
<keyword evidence="1" id="KW-0808">Transferase</keyword>
<comment type="caution">
    <text evidence="4">The sequence shown here is derived from an EMBL/GenBank/DDBJ whole genome shotgun (WGS) entry which is preliminary data.</text>
</comment>
<evidence type="ECO:0000256" key="2">
    <source>
        <dbReference type="ARBA" id="ARBA00023315"/>
    </source>
</evidence>
<dbReference type="GO" id="GO:0016747">
    <property type="term" value="F:acyltransferase activity, transferring groups other than amino-acyl groups"/>
    <property type="evidence" value="ECO:0007669"/>
    <property type="project" value="InterPro"/>
</dbReference>
<dbReference type="PANTHER" id="PTHR43800:SF1">
    <property type="entry name" value="PEPTIDYL-LYSINE N-ACETYLTRANSFERASE YJAB"/>
    <property type="match status" value="1"/>
</dbReference>
<dbReference type="PROSITE" id="PS51186">
    <property type="entry name" value="GNAT"/>
    <property type="match status" value="1"/>
</dbReference>
<organism evidence="4 5">
    <name type="scientific">Rhynchosporium graminicola</name>
    <dbReference type="NCBI Taxonomy" id="2792576"/>
    <lineage>
        <taxon>Eukaryota</taxon>
        <taxon>Fungi</taxon>
        <taxon>Dikarya</taxon>
        <taxon>Ascomycota</taxon>
        <taxon>Pezizomycotina</taxon>
        <taxon>Leotiomycetes</taxon>
        <taxon>Helotiales</taxon>
        <taxon>Ploettnerulaceae</taxon>
        <taxon>Rhynchosporium</taxon>
    </lineage>
</organism>
<gene>
    <name evidence="4" type="ORF">RCO7_04556</name>
</gene>
<dbReference type="Pfam" id="PF00583">
    <property type="entry name" value="Acetyltransf_1"/>
    <property type="match status" value="1"/>
</dbReference>